<gene>
    <name evidence="7" type="primary">leuD</name>
    <name evidence="9" type="ordered locus">CHAB381_1265</name>
</gene>
<comment type="pathway">
    <text evidence="3 7">Amino-acid biosynthesis; L-leucine biosynthesis; L-leucine from 3-methyl-2-oxobutanoate: step 2/4.</text>
</comment>
<dbReference type="OrthoDB" id="9777465at2"/>
<dbReference type="KEGG" id="cha:CHAB381_1265"/>
<dbReference type="HAMAP" id="MF_01032">
    <property type="entry name" value="LeuD_type2"/>
    <property type="match status" value="1"/>
</dbReference>
<dbReference type="UniPathway" id="UPA00048">
    <property type="reaction ID" value="UER00071"/>
</dbReference>
<dbReference type="NCBIfam" id="TIGR02087">
    <property type="entry name" value="LEUD_arch"/>
    <property type="match status" value="1"/>
</dbReference>
<dbReference type="InterPro" id="IPR015928">
    <property type="entry name" value="Aconitase/3IPM_dehydase_swvl"/>
</dbReference>
<keyword evidence="7" id="KW-0432">Leucine biosynthesis</keyword>
<keyword evidence="7" id="KW-0100">Branched-chain amino acid biosynthesis</keyword>
<evidence type="ECO:0000256" key="3">
    <source>
        <dbReference type="ARBA" id="ARBA00004729"/>
    </source>
</evidence>
<evidence type="ECO:0000256" key="5">
    <source>
        <dbReference type="ARBA" id="ARBA00011271"/>
    </source>
</evidence>
<evidence type="ECO:0000259" key="8">
    <source>
        <dbReference type="Pfam" id="PF00694"/>
    </source>
</evidence>
<dbReference type="eggNOG" id="COG0066">
    <property type="taxonomic scope" value="Bacteria"/>
</dbReference>
<dbReference type="InterPro" id="IPR011827">
    <property type="entry name" value="LeuD_type2/HacB/DmdB"/>
</dbReference>
<dbReference type="Pfam" id="PF00694">
    <property type="entry name" value="Aconitase_C"/>
    <property type="match status" value="1"/>
</dbReference>
<dbReference type="SUPFAM" id="SSF52016">
    <property type="entry name" value="LeuD/IlvD-like"/>
    <property type="match status" value="1"/>
</dbReference>
<dbReference type="InterPro" id="IPR050075">
    <property type="entry name" value="LeuD"/>
</dbReference>
<dbReference type="Proteomes" id="UP000002407">
    <property type="component" value="Chromosome"/>
</dbReference>
<evidence type="ECO:0000313" key="10">
    <source>
        <dbReference type="Proteomes" id="UP000002407"/>
    </source>
</evidence>
<keyword evidence="10" id="KW-1185">Reference proteome</keyword>
<dbReference type="GO" id="GO:0009098">
    <property type="term" value="P:L-leucine biosynthetic process"/>
    <property type="evidence" value="ECO:0007669"/>
    <property type="project" value="UniProtKB-UniRule"/>
</dbReference>
<dbReference type="CDD" id="cd01577">
    <property type="entry name" value="IPMI_Swivel"/>
    <property type="match status" value="1"/>
</dbReference>
<keyword evidence="7" id="KW-0028">Amino-acid biosynthesis</keyword>
<keyword evidence="6 7" id="KW-0456">Lyase</keyword>
<dbReference type="EC" id="4.2.1.33" evidence="7"/>
<reference evidence="10" key="1">
    <citation type="submission" date="2007-07" db="EMBL/GenBank/DDBJ databases">
        <title>Complete genome sequence of Campylobacter hominis ATCC BAA-381, a commensal isolated from the human gastrointestinal tract.</title>
        <authorList>
            <person name="Fouts D.E."/>
            <person name="Mongodin E.F."/>
            <person name="Puiu D."/>
            <person name="Sebastian Y."/>
            <person name="Miller W.G."/>
            <person name="Mandrell R.E."/>
            <person name="Nelson K.E."/>
        </authorList>
    </citation>
    <scope>NUCLEOTIDE SEQUENCE [LARGE SCALE GENOMIC DNA]</scope>
    <source>
        <strain evidence="10">ATCC BAA-381 / LMG 19568 / NCTC 13146 / CH001A</strain>
    </source>
</reference>
<evidence type="ECO:0000256" key="4">
    <source>
        <dbReference type="ARBA" id="ARBA00009869"/>
    </source>
</evidence>
<dbReference type="InterPro" id="IPR033940">
    <property type="entry name" value="IPMI_Swivel"/>
</dbReference>
<evidence type="ECO:0000256" key="2">
    <source>
        <dbReference type="ARBA" id="ARBA00002695"/>
    </source>
</evidence>
<evidence type="ECO:0000256" key="7">
    <source>
        <dbReference type="HAMAP-Rule" id="MF_01032"/>
    </source>
</evidence>
<dbReference type="FunFam" id="3.20.19.10:FF:000007">
    <property type="entry name" value="Isopropylmalate/citramalate isomerase small subunit"/>
    <property type="match status" value="1"/>
</dbReference>
<dbReference type="RefSeq" id="WP_012109117.1">
    <property type="nucleotide sequence ID" value="NC_009714.1"/>
</dbReference>
<dbReference type="GO" id="GO:0003861">
    <property type="term" value="F:3-isopropylmalate dehydratase activity"/>
    <property type="evidence" value="ECO:0007669"/>
    <property type="project" value="UniProtKB-UniRule"/>
</dbReference>
<proteinExistence type="inferred from homology"/>
<name>A7I2S5_CAMHC</name>
<sequence>MAKVWKFKDNVDTDIIIAARYLNTSDENELAKHIMEDADPKFFSKISRGDIIVAGENFGCGSSREHAPMALKAAGISCVIAKSFARIFYRNSFNMGLLILESHQTDEINEGDELEINVNNGEIKNLTQNKIYKFTQIPAFMQELLKDGGLINYAKKNMK</sequence>
<accession>A7I2S5</accession>
<comment type="subunit">
    <text evidence="5 7">Heterodimer of LeuC and LeuD.</text>
</comment>
<comment type="catalytic activity">
    <reaction evidence="1 7">
        <text>(2R,3S)-3-isopropylmalate = (2S)-2-isopropylmalate</text>
        <dbReference type="Rhea" id="RHEA:32287"/>
        <dbReference type="ChEBI" id="CHEBI:1178"/>
        <dbReference type="ChEBI" id="CHEBI:35121"/>
        <dbReference type="EC" id="4.2.1.33"/>
    </reaction>
</comment>
<dbReference type="PANTHER" id="PTHR43345">
    <property type="entry name" value="3-ISOPROPYLMALATE DEHYDRATASE SMALL SUBUNIT 2-RELATED-RELATED"/>
    <property type="match status" value="1"/>
</dbReference>
<evidence type="ECO:0000313" key="9">
    <source>
        <dbReference type="EMBL" id="ABS51323.1"/>
    </source>
</evidence>
<dbReference type="AlphaFoldDB" id="A7I2S5"/>
<dbReference type="PANTHER" id="PTHR43345:SF2">
    <property type="entry name" value="3-ISOPROPYLMALATE DEHYDRATASE SMALL SUBUNIT 1"/>
    <property type="match status" value="1"/>
</dbReference>
<comment type="similarity">
    <text evidence="4 7">Belongs to the LeuD family. LeuD type 2 subfamily.</text>
</comment>
<feature type="domain" description="Aconitase A/isopropylmalate dehydratase small subunit swivel" evidence="8">
    <location>
        <begin position="50"/>
        <end position="103"/>
    </location>
</feature>
<protein>
    <recommendedName>
        <fullName evidence="7">3-isopropylmalate dehydratase small subunit</fullName>
        <ecNumber evidence="7">4.2.1.33</ecNumber>
    </recommendedName>
    <alternativeName>
        <fullName evidence="7">Alpha-IPM isomerase</fullName>
        <shortName evidence="7">IPMI</shortName>
    </alternativeName>
    <alternativeName>
        <fullName evidence="7">Isopropylmalate isomerase</fullName>
    </alternativeName>
</protein>
<dbReference type="EMBL" id="CP000776">
    <property type="protein sequence ID" value="ABS51323.1"/>
    <property type="molecule type" value="Genomic_DNA"/>
</dbReference>
<dbReference type="Gene3D" id="3.20.19.10">
    <property type="entry name" value="Aconitase, domain 4"/>
    <property type="match status" value="1"/>
</dbReference>
<dbReference type="HOGENOM" id="CLU_081378_1_1_7"/>
<dbReference type="InterPro" id="IPR000573">
    <property type="entry name" value="AconitaseA/IPMdHydase_ssu_swvl"/>
</dbReference>
<dbReference type="STRING" id="360107.CHAB381_1265"/>
<organism evidence="9 10">
    <name type="scientific">Campylobacter hominis (strain ATCC BAA-381 / DSM 21671 / CCUG 45161 / LMG 19568 / NCTC 13146 / CH001A)</name>
    <dbReference type="NCBI Taxonomy" id="360107"/>
    <lineage>
        <taxon>Bacteria</taxon>
        <taxon>Pseudomonadati</taxon>
        <taxon>Campylobacterota</taxon>
        <taxon>Epsilonproteobacteria</taxon>
        <taxon>Campylobacterales</taxon>
        <taxon>Campylobacteraceae</taxon>
        <taxon>Campylobacter</taxon>
    </lineage>
</organism>
<evidence type="ECO:0000256" key="6">
    <source>
        <dbReference type="ARBA" id="ARBA00023239"/>
    </source>
</evidence>
<evidence type="ECO:0000256" key="1">
    <source>
        <dbReference type="ARBA" id="ARBA00000491"/>
    </source>
</evidence>
<comment type="function">
    <text evidence="2 7">Catalyzes the isomerization between 2-isopropylmalate and 3-isopropylmalate, via the formation of 2-isopropylmaleate.</text>
</comment>